<dbReference type="Proteomes" id="UP001221150">
    <property type="component" value="Unassembled WGS sequence"/>
</dbReference>
<dbReference type="InterPro" id="IPR011991">
    <property type="entry name" value="ArsR-like_HTH"/>
</dbReference>
<dbReference type="PANTHER" id="PTHR18964:SF149">
    <property type="entry name" value="BIFUNCTIONAL UDP-N-ACETYLGLUCOSAMINE 2-EPIMERASE_N-ACETYLMANNOSAMINE KINASE"/>
    <property type="match status" value="1"/>
</dbReference>
<accession>A0ABT6A4S6</accession>
<proteinExistence type="inferred from homology"/>
<dbReference type="InterPro" id="IPR036390">
    <property type="entry name" value="WH_DNA-bd_sf"/>
</dbReference>
<sequence>MEIRKGLGLQALPSMTLLRELTDQIVLDTVFELAPITRAEIAQHTGISKTTVSEAVRRLEAAGLLLPAGEQRGRQGRAGTYYKVAPSAGFVVAVDLNPTLIRVCAADLFGRPFLEAAHAPVRPREPVRVAEQLRGLVADAITAGVPGHGKPLAVAVSVANPVDPATSRVVVLDDTPYPEGLFQPQEALGGLADVPILVENDVNLAAVAERWHGAARTAASFAYVYVGTGMGMGLVIGDQLIRGARGVAGEIGYLSVSAQPPGPRHGRHGLARAVAAGFPPHRERGGDQVGVEAARQVFDRAATGDAEAGRIVEREGRVIGEAIAAVCAVVDPELVLLGGPIGLHPALLEPVRAAVHDLAPLTPPIEVGTLGDAAVVHGALALALRRARTDLWAGAGRSSA</sequence>
<protein>
    <submittedName>
        <fullName evidence="3">ROK family transcriptional regulator</fullName>
    </submittedName>
</protein>
<dbReference type="PANTHER" id="PTHR18964">
    <property type="entry name" value="ROK (REPRESSOR, ORF, KINASE) FAMILY"/>
    <property type="match status" value="1"/>
</dbReference>
<dbReference type="Gene3D" id="3.30.420.40">
    <property type="match status" value="2"/>
</dbReference>
<dbReference type="SUPFAM" id="SSF53067">
    <property type="entry name" value="Actin-like ATPase domain"/>
    <property type="match status" value="1"/>
</dbReference>
<organism evidence="3 4">
    <name type="scientific">Streptomyces tropicalis</name>
    <dbReference type="NCBI Taxonomy" id="3034234"/>
    <lineage>
        <taxon>Bacteria</taxon>
        <taxon>Bacillati</taxon>
        <taxon>Actinomycetota</taxon>
        <taxon>Actinomycetes</taxon>
        <taxon>Kitasatosporales</taxon>
        <taxon>Streptomycetaceae</taxon>
        <taxon>Streptomyces</taxon>
    </lineage>
</organism>
<dbReference type="InterPro" id="IPR036388">
    <property type="entry name" value="WH-like_DNA-bd_sf"/>
</dbReference>
<evidence type="ECO:0000256" key="1">
    <source>
        <dbReference type="ARBA" id="ARBA00006479"/>
    </source>
</evidence>
<evidence type="ECO:0000259" key="2">
    <source>
        <dbReference type="Pfam" id="PF12802"/>
    </source>
</evidence>
<reference evidence="3 4" key="1">
    <citation type="submission" date="2023-03" db="EMBL/GenBank/DDBJ databases">
        <title>Draft genome sequence of Streptomyces sp. K1PA1 isolated from peat swamp forest in Thailand.</title>
        <authorList>
            <person name="Klaysubun C."/>
            <person name="Duangmal K."/>
        </authorList>
    </citation>
    <scope>NUCLEOTIDE SEQUENCE [LARGE SCALE GENOMIC DNA]</scope>
    <source>
        <strain evidence="3 4">K1PA1</strain>
    </source>
</reference>
<dbReference type="RefSeq" id="WP_276109017.1">
    <property type="nucleotide sequence ID" value="NZ_JARJBB010000005.1"/>
</dbReference>
<dbReference type="InterPro" id="IPR000600">
    <property type="entry name" value="ROK"/>
</dbReference>
<gene>
    <name evidence="3" type="ORF">P3H78_12625</name>
</gene>
<keyword evidence="4" id="KW-1185">Reference proteome</keyword>
<dbReference type="Gene3D" id="1.10.10.10">
    <property type="entry name" value="Winged helix-like DNA-binding domain superfamily/Winged helix DNA-binding domain"/>
    <property type="match status" value="1"/>
</dbReference>
<dbReference type="SUPFAM" id="SSF46785">
    <property type="entry name" value="Winged helix' DNA-binding domain"/>
    <property type="match status" value="1"/>
</dbReference>
<evidence type="ECO:0000313" key="4">
    <source>
        <dbReference type="Proteomes" id="UP001221150"/>
    </source>
</evidence>
<evidence type="ECO:0000313" key="3">
    <source>
        <dbReference type="EMBL" id="MDF3299463.1"/>
    </source>
</evidence>
<dbReference type="Pfam" id="PF00480">
    <property type="entry name" value="ROK"/>
    <property type="match status" value="1"/>
</dbReference>
<comment type="similarity">
    <text evidence="1">Belongs to the ROK (NagC/XylR) family.</text>
</comment>
<dbReference type="CDD" id="cd00090">
    <property type="entry name" value="HTH_ARSR"/>
    <property type="match status" value="1"/>
</dbReference>
<name>A0ABT6A4S6_9ACTN</name>
<dbReference type="InterPro" id="IPR000835">
    <property type="entry name" value="HTH_MarR-typ"/>
</dbReference>
<comment type="caution">
    <text evidence="3">The sequence shown here is derived from an EMBL/GenBank/DDBJ whole genome shotgun (WGS) entry which is preliminary data.</text>
</comment>
<dbReference type="Pfam" id="PF12802">
    <property type="entry name" value="MarR_2"/>
    <property type="match status" value="1"/>
</dbReference>
<dbReference type="InterPro" id="IPR043129">
    <property type="entry name" value="ATPase_NBD"/>
</dbReference>
<dbReference type="EMBL" id="JARJBB010000005">
    <property type="protein sequence ID" value="MDF3299463.1"/>
    <property type="molecule type" value="Genomic_DNA"/>
</dbReference>
<feature type="domain" description="HTH marR-type" evidence="2">
    <location>
        <begin position="35"/>
        <end position="65"/>
    </location>
</feature>